<dbReference type="EMBL" id="REGN01007120">
    <property type="protein sequence ID" value="RNA07220.1"/>
    <property type="molecule type" value="Genomic_DNA"/>
</dbReference>
<comment type="caution">
    <text evidence="1">The sequence shown here is derived from an EMBL/GenBank/DDBJ whole genome shotgun (WGS) entry which is preliminary data.</text>
</comment>
<sequence length="69" mass="8098">MSRIFTRFKISGLVALMDNCPLTIILTLKKFFYFNFKLIMTLLSKPIELYNFKEGHSLVLKIVLNVENQ</sequence>
<name>A0A3M7Q725_BRAPC</name>
<proteinExistence type="predicted"/>
<evidence type="ECO:0000313" key="2">
    <source>
        <dbReference type="Proteomes" id="UP000276133"/>
    </source>
</evidence>
<dbReference type="Proteomes" id="UP000276133">
    <property type="component" value="Unassembled WGS sequence"/>
</dbReference>
<reference evidence="1 2" key="1">
    <citation type="journal article" date="2018" name="Sci. Rep.">
        <title>Genomic signatures of local adaptation to the degree of environmental predictability in rotifers.</title>
        <authorList>
            <person name="Franch-Gras L."/>
            <person name="Hahn C."/>
            <person name="Garcia-Roger E.M."/>
            <person name="Carmona M.J."/>
            <person name="Serra M."/>
            <person name="Gomez A."/>
        </authorList>
    </citation>
    <scope>NUCLEOTIDE SEQUENCE [LARGE SCALE GENOMIC DNA]</scope>
    <source>
        <strain evidence="1">HYR1</strain>
    </source>
</reference>
<dbReference type="AlphaFoldDB" id="A0A3M7Q725"/>
<keyword evidence="2" id="KW-1185">Reference proteome</keyword>
<gene>
    <name evidence="1" type="ORF">BpHYR1_038591</name>
</gene>
<accession>A0A3M7Q725</accession>
<evidence type="ECO:0000313" key="1">
    <source>
        <dbReference type="EMBL" id="RNA07220.1"/>
    </source>
</evidence>
<organism evidence="1 2">
    <name type="scientific">Brachionus plicatilis</name>
    <name type="common">Marine rotifer</name>
    <name type="synonym">Brachionus muelleri</name>
    <dbReference type="NCBI Taxonomy" id="10195"/>
    <lineage>
        <taxon>Eukaryota</taxon>
        <taxon>Metazoa</taxon>
        <taxon>Spiralia</taxon>
        <taxon>Gnathifera</taxon>
        <taxon>Rotifera</taxon>
        <taxon>Eurotatoria</taxon>
        <taxon>Monogononta</taxon>
        <taxon>Pseudotrocha</taxon>
        <taxon>Ploima</taxon>
        <taxon>Brachionidae</taxon>
        <taxon>Brachionus</taxon>
    </lineage>
</organism>
<protein>
    <submittedName>
        <fullName evidence="1">Uncharacterized protein</fullName>
    </submittedName>
</protein>